<feature type="compositionally biased region" description="Basic and acidic residues" evidence="1">
    <location>
        <begin position="209"/>
        <end position="220"/>
    </location>
</feature>
<dbReference type="GeneID" id="8441928"/>
<dbReference type="OrthoDB" id="1918685at2759"/>
<dbReference type="eggNOG" id="ENOG502SGAA">
    <property type="taxonomic scope" value="Eukaryota"/>
</dbReference>
<protein>
    <submittedName>
        <fullName evidence="2">Uncharacterized protein</fullName>
    </submittedName>
</protein>
<dbReference type="AlphaFoldDB" id="C4JGP5"/>
<sequence>MEDPLSWILRECASTPIAYPRILPCVAELLRTGYHPPELILRVERVIEVPIILSRSRVDDDTCAPAAQYVLEASGDTEREQPVTHKSYRVFLSDGELLIQALLKRELHYFVSVGEVTPGAVLAIQSFEIRRAQRIAGPDNDESDKGKESGLVAFLDIIRFCVIDTGDQLDKRRYEAVERGVPIVKTVTVVDRKRPLDEQDGELLEIKKTKRSKLDSKPDLEIEQVAPPPLNVETAPPARDSFEDVLSDAEMLDSNSLLEVEREHSLPGAGTRSLTPKSNESTPQSPPIPRRSTLPEQAWPTAANPPPKGPRNHSRALSMTRNPNLLPIHTLFHPPRPLPRRNYIVDIFGVVSWISPTTIVRRNMPPKRDLRVVDASFTSHPYRNQHPNNDKLELGISVSVFVDAERFHPPIGTVALFQALKTHEWEGVSLNAYEKECGGGKEWFVCDQQKLEGSGYDFVGMRSWWEQWNKAREKQAEEKKQSEDRGTKKTP</sequence>
<dbReference type="OMA" id="KTHEWEG"/>
<evidence type="ECO:0000256" key="1">
    <source>
        <dbReference type="SAM" id="MobiDB-lite"/>
    </source>
</evidence>
<name>C4JGP5_UNCRE</name>
<dbReference type="EMBL" id="CH476615">
    <property type="protein sequence ID" value="EEP77708.1"/>
    <property type="molecule type" value="Genomic_DNA"/>
</dbReference>
<dbReference type="Proteomes" id="UP000002058">
    <property type="component" value="Unassembled WGS sequence"/>
</dbReference>
<dbReference type="RefSeq" id="XP_002543041.1">
    <property type="nucleotide sequence ID" value="XM_002542995.1"/>
</dbReference>
<feature type="compositionally biased region" description="Polar residues" evidence="1">
    <location>
        <begin position="272"/>
        <end position="283"/>
    </location>
</feature>
<evidence type="ECO:0000313" key="3">
    <source>
        <dbReference type="Proteomes" id="UP000002058"/>
    </source>
</evidence>
<dbReference type="VEuPathDB" id="FungiDB:UREG_02557"/>
<dbReference type="KEGG" id="ure:UREG_02557"/>
<dbReference type="CDD" id="cd04475">
    <property type="entry name" value="RPA1_DBD_B"/>
    <property type="match status" value="1"/>
</dbReference>
<organism evidence="2 3">
    <name type="scientific">Uncinocarpus reesii (strain UAMH 1704)</name>
    <dbReference type="NCBI Taxonomy" id="336963"/>
    <lineage>
        <taxon>Eukaryota</taxon>
        <taxon>Fungi</taxon>
        <taxon>Dikarya</taxon>
        <taxon>Ascomycota</taxon>
        <taxon>Pezizomycotina</taxon>
        <taxon>Eurotiomycetes</taxon>
        <taxon>Eurotiomycetidae</taxon>
        <taxon>Onygenales</taxon>
        <taxon>Onygenaceae</taxon>
        <taxon>Uncinocarpus</taxon>
    </lineage>
</organism>
<feature type="region of interest" description="Disordered" evidence="1">
    <location>
        <begin position="261"/>
        <end position="318"/>
    </location>
</feature>
<accession>C4JGP5</accession>
<gene>
    <name evidence="2" type="ORF">UREG_02557</name>
</gene>
<evidence type="ECO:0000313" key="2">
    <source>
        <dbReference type="EMBL" id="EEP77708.1"/>
    </source>
</evidence>
<reference evidence="3" key="1">
    <citation type="journal article" date="2009" name="Genome Res.">
        <title>Comparative genomic analyses of the human fungal pathogens Coccidioides and their relatives.</title>
        <authorList>
            <person name="Sharpton T.J."/>
            <person name="Stajich J.E."/>
            <person name="Rounsley S.D."/>
            <person name="Gardner M.J."/>
            <person name="Wortman J.R."/>
            <person name="Jordar V.S."/>
            <person name="Maiti R."/>
            <person name="Kodira C.D."/>
            <person name="Neafsey D.E."/>
            <person name="Zeng Q."/>
            <person name="Hung C.-Y."/>
            <person name="McMahan C."/>
            <person name="Muszewska A."/>
            <person name="Grynberg M."/>
            <person name="Mandel M.A."/>
            <person name="Kellner E.M."/>
            <person name="Barker B.M."/>
            <person name="Galgiani J.N."/>
            <person name="Orbach M.J."/>
            <person name="Kirkland T.N."/>
            <person name="Cole G.T."/>
            <person name="Henn M.R."/>
            <person name="Birren B.W."/>
            <person name="Taylor J.W."/>
        </authorList>
    </citation>
    <scope>NUCLEOTIDE SEQUENCE [LARGE SCALE GENOMIC DNA]</scope>
    <source>
        <strain evidence="3">UAMH 1704</strain>
    </source>
</reference>
<dbReference type="InParanoid" id="C4JGP5"/>
<dbReference type="HOGENOM" id="CLU_571273_0_0_1"/>
<keyword evidence="3" id="KW-1185">Reference proteome</keyword>
<proteinExistence type="predicted"/>
<feature type="region of interest" description="Disordered" evidence="1">
    <location>
        <begin position="470"/>
        <end position="491"/>
    </location>
</feature>
<feature type="region of interest" description="Disordered" evidence="1">
    <location>
        <begin position="209"/>
        <end position="237"/>
    </location>
</feature>